<protein>
    <submittedName>
        <fullName evidence="1">Uncharacterized protein</fullName>
    </submittedName>
</protein>
<dbReference type="Proteomes" id="UP001234178">
    <property type="component" value="Unassembled WGS sequence"/>
</dbReference>
<keyword evidence="2" id="KW-1185">Reference proteome</keyword>
<comment type="caution">
    <text evidence="1">The sequence shown here is derived from an EMBL/GenBank/DDBJ whole genome shotgun (WGS) entry which is preliminary data.</text>
</comment>
<reference evidence="1 2" key="1">
    <citation type="journal article" date="2023" name="Nucleic Acids Res.">
        <title>The hologenome of Daphnia magna reveals possible DNA methylation and microbiome-mediated evolution of the host genome.</title>
        <authorList>
            <person name="Chaturvedi A."/>
            <person name="Li X."/>
            <person name="Dhandapani V."/>
            <person name="Marshall H."/>
            <person name="Kissane S."/>
            <person name="Cuenca-Cambronero M."/>
            <person name="Asole G."/>
            <person name="Calvet F."/>
            <person name="Ruiz-Romero M."/>
            <person name="Marangio P."/>
            <person name="Guigo R."/>
            <person name="Rago D."/>
            <person name="Mirbahai L."/>
            <person name="Eastwood N."/>
            <person name="Colbourne J.K."/>
            <person name="Zhou J."/>
            <person name="Mallon E."/>
            <person name="Orsini L."/>
        </authorList>
    </citation>
    <scope>NUCLEOTIDE SEQUENCE [LARGE SCALE GENOMIC DNA]</scope>
    <source>
        <strain evidence="1">LRV0_1</strain>
    </source>
</reference>
<evidence type="ECO:0000313" key="2">
    <source>
        <dbReference type="Proteomes" id="UP001234178"/>
    </source>
</evidence>
<organism evidence="1 2">
    <name type="scientific">Daphnia magna</name>
    <dbReference type="NCBI Taxonomy" id="35525"/>
    <lineage>
        <taxon>Eukaryota</taxon>
        <taxon>Metazoa</taxon>
        <taxon>Ecdysozoa</taxon>
        <taxon>Arthropoda</taxon>
        <taxon>Crustacea</taxon>
        <taxon>Branchiopoda</taxon>
        <taxon>Diplostraca</taxon>
        <taxon>Cladocera</taxon>
        <taxon>Anomopoda</taxon>
        <taxon>Daphniidae</taxon>
        <taxon>Daphnia</taxon>
    </lineage>
</organism>
<proteinExistence type="predicted"/>
<sequence>MNNNQRLKDISQPAYFDYLHPILPTGLEAYCPELLSRLLRPHGLVVTSGAPVSAIDRNHTRDVRQSCQRKFPPLLVSFSRRISLLPEIRLLQGDEQQTIPKQ</sequence>
<accession>A0ABR0ARD0</accession>
<gene>
    <name evidence="1" type="ORF">OUZ56_016716</name>
</gene>
<evidence type="ECO:0000313" key="1">
    <source>
        <dbReference type="EMBL" id="KAK4027669.1"/>
    </source>
</evidence>
<name>A0ABR0ARD0_9CRUS</name>
<dbReference type="EMBL" id="JAOYFB010000038">
    <property type="protein sequence ID" value="KAK4027669.1"/>
    <property type="molecule type" value="Genomic_DNA"/>
</dbReference>